<dbReference type="PROSITE" id="PS50025">
    <property type="entry name" value="LAM_G_DOMAIN"/>
    <property type="match status" value="1"/>
</dbReference>
<dbReference type="Gene3D" id="3.60.21.10">
    <property type="match status" value="1"/>
</dbReference>
<evidence type="ECO:0000313" key="4">
    <source>
        <dbReference type="Proteomes" id="UP001248581"/>
    </source>
</evidence>
<proteinExistence type="predicted"/>
<dbReference type="SUPFAM" id="SSF49899">
    <property type="entry name" value="Concanavalin A-like lectins/glucanases"/>
    <property type="match status" value="1"/>
</dbReference>
<dbReference type="Gene3D" id="2.60.120.200">
    <property type="match status" value="1"/>
</dbReference>
<feature type="domain" description="Laminin G" evidence="2">
    <location>
        <begin position="457"/>
        <end position="621"/>
    </location>
</feature>
<dbReference type="CDD" id="cd00110">
    <property type="entry name" value="LamG"/>
    <property type="match status" value="1"/>
</dbReference>
<dbReference type="EMBL" id="CP134146">
    <property type="protein sequence ID" value="WNC69178.1"/>
    <property type="molecule type" value="Genomic_DNA"/>
</dbReference>
<keyword evidence="1" id="KW-0732">Signal</keyword>
<dbReference type="SMART" id="SM00282">
    <property type="entry name" value="LamG"/>
    <property type="match status" value="1"/>
</dbReference>
<accession>A0ABY9TLJ5</accession>
<name>A0ABY9TLJ5_9GAMM</name>
<evidence type="ECO:0000313" key="3">
    <source>
        <dbReference type="EMBL" id="WNC69178.1"/>
    </source>
</evidence>
<protein>
    <submittedName>
        <fullName evidence="3">LamG domain-containing protein</fullName>
    </submittedName>
</protein>
<reference evidence="4" key="1">
    <citation type="submission" date="2023-09" db="EMBL/GenBank/DDBJ databases">
        <authorList>
            <person name="Li S."/>
            <person name="Li X."/>
            <person name="Zhang C."/>
            <person name="Zhao Z."/>
        </authorList>
    </citation>
    <scope>NUCLEOTIDE SEQUENCE [LARGE SCALE GENOMIC DNA]</scope>
    <source>
        <strain evidence="4">SQ345</strain>
    </source>
</reference>
<evidence type="ECO:0000256" key="1">
    <source>
        <dbReference type="SAM" id="SignalP"/>
    </source>
</evidence>
<feature type="chain" id="PRO_5046566614" evidence="1">
    <location>
        <begin position="27"/>
        <end position="621"/>
    </location>
</feature>
<dbReference type="InterPro" id="IPR029052">
    <property type="entry name" value="Metallo-depent_PP-like"/>
</dbReference>
<dbReference type="Pfam" id="PF02210">
    <property type="entry name" value="Laminin_G_2"/>
    <property type="match status" value="1"/>
</dbReference>
<keyword evidence="4" id="KW-1185">Reference proteome</keyword>
<feature type="signal peptide" evidence="1">
    <location>
        <begin position="1"/>
        <end position="26"/>
    </location>
</feature>
<dbReference type="RefSeq" id="WP_348388322.1">
    <property type="nucleotide sequence ID" value="NZ_CP134146.1"/>
</dbReference>
<organism evidence="3 4">
    <name type="scientific">Thalassotalea nanhaiensis</name>
    <dbReference type="NCBI Taxonomy" id="3065648"/>
    <lineage>
        <taxon>Bacteria</taxon>
        <taxon>Pseudomonadati</taxon>
        <taxon>Pseudomonadota</taxon>
        <taxon>Gammaproteobacteria</taxon>
        <taxon>Alteromonadales</taxon>
        <taxon>Colwelliaceae</taxon>
        <taxon>Thalassotalea</taxon>
    </lineage>
</organism>
<dbReference type="InterPro" id="IPR001791">
    <property type="entry name" value="Laminin_G"/>
</dbReference>
<dbReference type="Proteomes" id="UP001248581">
    <property type="component" value="Chromosome"/>
</dbReference>
<dbReference type="InterPro" id="IPR013320">
    <property type="entry name" value="ConA-like_dom_sf"/>
</dbReference>
<sequence>MKISTFNKTVIALSLVGSSLVAGVNAQETNSENNQGASWRFLSLADWHWAEKHIMGERFKDYPASVDQNIDTLKLMKRDFGGDLIILPGDSNGGHWDTPKFIKKFNAKLTPKQSILQAGKLCYEGMIDTFERGGYPNLLMAVGDHEVGDNPWPVGSDVSKYQAEFRESFANAFNYTKDGSEFKFNEKIGSANSRPLGTKYQDTSYAHQHKNALFVTMDVFHQQDYQTSLGEQGTVTGTVVGPHLQWLESVLSEARKDSSIKHIFVQSHLPVIYPVRKVSSSGMLIDNGIDNPFWQLMRKYNVDIYFAGEVHANTVTKDPESDLLQVVTRGNFFTNFQTIDVSDDKIDMTLYRHYGEDTSDGNYREAGTLSVDKSESKTVIKATGELALLETKSKLLNFDFEQDFAEIDRPINGLSEKKSSYVIDGKRVNRTIANNGSFGSQYDALHHKVAIVASKNGNAGQFSQDSRMAVFAMGPLQGKHAVAYELSFKTDSKANQILINTATIWGNRARDFLNLYLDNGVATVAISDKKMLKADSNKLNDGKWHRIKVSMPHDNAKLSQLIIEIDGKIVSANQTGGDAPIKLNQSMRFTVGGKGYSSNALKTVPVKNFIGLIDDVSLWTL</sequence>
<dbReference type="SUPFAM" id="SSF56300">
    <property type="entry name" value="Metallo-dependent phosphatases"/>
    <property type="match status" value="1"/>
</dbReference>
<gene>
    <name evidence="3" type="ORF">RI845_03230</name>
</gene>
<evidence type="ECO:0000259" key="2">
    <source>
        <dbReference type="PROSITE" id="PS50025"/>
    </source>
</evidence>